<dbReference type="AlphaFoldDB" id="A0A9K3LNI3"/>
<evidence type="ECO:0000313" key="2">
    <source>
        <dbReference type="Proteomes" id="UP000693970"/>
    </source>
</evidence>
<keyword evidence="2" id="KW-1185">Reference proteome</keyword>
<reference evidence="1" key="1">
    <citation type="journal article" date="2021" name="Sci. Rep.">
        <title>Diploid genomic architecture of Nitzschia inconspicua, an elite biomass production diatom.</title>
        <authorList>
            <person name="Oliver A."/>
            <person name="Podell S."/>
            <person name="Pinowska A."/>
            <person name="Traller J.C."/>
            <person name="Smith S.R."/>
            <person name="McClure R."/>
            <person name="Beliaev A."/>
            <person name="Bohutskyi P."/>
            <person name="Hill E.A."/>
            <person name="Rabines A."/>
            <person name="Zheng H."/>
            <person name="Allen L.Z."/>
            <person name="Kuo A."/>
            <person name="Grigoriev I.V."/>
            <person name="Allen A.E."/>
            <person name="Hazlebeck D."/>
            <person name="Allen E.E."/>
        </authorList>
    </citation>
    <scope>NUCLEOTIDE SEQUENCE</scope>
    <source>
        <strain evidence="1">Hildebrandi</strain>
    </source>
</reference>
<organism evidence="1 2">
    <name type="scientific">Nitzschia inconspicua</name>
    <dbReference type="NCBI Taxonomy" id="303405"/>
    <lineage>
        <taxon>Eukaryota</taxon>
        <taxon>Sar</taxon>
        <taxon>Stramenopiles</taxon>
        <taxon>Ochrophyta</taxon>
        <taxon>Bacillariophyta</taxon>
        <taxon>Bacillariophyceae</taxon>
        <taxon>Bacillariophycidae</taxon>
        <taxon>Bacillariales</taxon>
        <taxon>Bacillariaceae</taxon>
        <taxon>Nitzschia</taxon>
    </lineage>
</organism>
<evidence type="ECO:0000313" key="1">
    <source>
        <dbReference type="EMBL" id="KAG7365192.1"/>
    </source>
</evidence>
<proteinExistence type="predicted"/>
<sequence length="374" mass="41586">MLGQTPLSARHIVGLQASFNIRLKIKRMLAKGDIDLASHTVTEADEAHLLSPLAGNYVTSSLLEMAFLQPKPFLQNLGNAPAEANHASIVARIGSLVMEPVTLIESLMGRHLSISSERNHCISVRHVQCQALAVQSTDVATREALKGLSSWGFELYKKATKHSQRLHHRKNQDGSHHFAFNHGLSPLTLAADTEASTCAAWVAMGGTTQESSAEQQLGLDHPPEGEDDMSMRYCGFGDEDVSRDKEDMLDGEEACSFAREEVSRREHPATSQEVHAVSRADNVPYRGAQSGKYNLRELYQIFQDLAHCINKVRDPTTKDLLVGTALKQRMLLLRTWSKIIPSQYWINCIHIFTSLAELWPLKICLLRHPGESHI</sequence>
<protein>
    <submittedName>
        <fullName evidence="1">Uncharacterized protein</fullName>
    </submittedName>
</protein>
<accession>A0A9K3LNI3</accession>
<comment type="caution">
    <text evidence="1">The sequence shown here is derived from an EMBL/GenBank/DDBJ whole genome shotgun (WGS) entry which is preliminary data.</text>
</comment>
<name>A0A9K3LNI3_9STRA</name>
<gene>
    <name evidence="1" type="ORF">IV203_038395</name>
</gene>
<reference evidence="1" key="2">
    <citation type="submission" date="2021-04" db="EMBL/GenBank/DDBJ databases">
        <authorList>
            <person name="Podell S."/>
        </authorList>
    </citation>
    <scope>NUCLEOTIDE SEQUENCE</scope>
    <source>
        <strain evidence="1">Hildebrandi</strain>
    </source>
</reference>
<dbReference type="EMBL" id="JAGRRH010000009">
    <property type="protein sequence ID" value="KAG7365192.1"/>
    <property type="molecule type" value="Genomic_DNA"/>
</dbReference>
<dbReference type="OrthoDB" id="54951at2759"/>
<dbReference type="Proteomes" id="UP000693970">
    <property type="component" value="Unassembled WGS sequence"/>
</dbReference>